<dbReference type="InterPro" id="IPR050325">
    <property type="entry name" value="Prot/Nucl_acid_deglycase"/>
</dbReference>
<evidence type="ECO:0000259" key="1">
    <source>
        <dbReference type="Pfam" id="PF01965"/>
    </source>
</evidence>
<dbReference type="InterPro" id="IPR029062">
    <property type="entry name" value="Class_I_gatase-like"/>
</dbReference>
<dbReference type="PANTHER" id="PTHR48094">
    <property type="entry name" value="PROTEIN/NUCLEIC ACID DEGLYCASE DJ-1-RELATED"/>
    <property type="match status" value="1"/>
</dbReference>
<name>A0AAE2EIJ9_MYCMY</name>
<dbReference type="KEGG" id="mmyi:mycmycITA_00498"/>
<sequence>MKKIALYLNPGFEEIEAVTVCDVLKRAGILVDMVSTIDSLEVKGAHNIVIKANKLWKDLNINYYDGMVLPGGSGVTSLFDNQTLIDNILEFNKQNKLIASICAAPQVIGQTKLLDNKTITHYPNCNFYLDKANVVLDKPFVVDNNFITGVSAGSSMLFSLAIVEYLLGKEKKEEIYKNLVIFG</sequence>
<dbReference type="GO" id="GO:0005737">
    <property type="term" value="C:cytoplasm"/>
    <property type="evidence" value="ECO:0007669"/>
    <property type="project" value="TreeGrafter"/>
</dbReference>
<proteinExistence type="predicted"/>
<dbReference type="Proteomes" id="UP000033624">
    <property type="component" value="Unassembled WGS sequence"/>
</dbReference>
<reference evidence="2 3" key="1">
    <citation type="submission" date="2015-02" db="EMBL/GenBank/DDBJ databases">
        <title>Mycoplasma mycoides subsp. mycoides strain:B237 Genome sequencing.</title>
        <authorList>
            <person name="Fischer A."/>
            <person name="Santana-Cruz I."/>
            <person name="Schieck E."/>
            <person name="Gourle H."/>
            <person name="Lambert M."/>
            <person name="Nadendla S."/>
            <person name="Miller R.A."/>
            <person name="Weber J."/>
            <person name="Bongcam-Rudloff E."/>
            <person name="Vashee S."/>
            <person name="Frey J."/>
            <person name="Jores J."/>
        </authorList>
    </citation>
    <scope>NUCLEOTIDE SEQUENCE [LARGE SCALE GENOMIC DNA]</scope>
    <source>
        <strain evidence="2 3">B237</strain>
    </source>
</reference>
<dbReference type="CDD" id="cd03135">
    <property type="entry name" value="GATase1_DJ-1"/>
    <property type="match status" value="1"/>
</dbReference>
<gene>
    <name evidence="2" type="ORF">TS59_0507</name>
</gene>
<accession>A0AAE2EIJ9</accession>
<feature type="domain" description="DJ-1/PfpI" evidence="1">
    <location>
        <begin position="2"/>
        <end position="164"/>
    </location>
</feature>
<dbReference type="AlphaFoldDB" id="A0AAE2EIJ9"/>
<dbReference type="Gene3D" id="3.40.50.880">
    <property type="match status" value="1"/>
</dbReference>
<evidence type="ECO:0000313" key="2">
    <source>
        <dbReference type="EMBL" id="KJQ46436.1"/>
    </source>
</evidence>
<dbReference type="SUPFAM" id="SSF52317">
    <property type="entry name" value="Class I glutamine amidotransferase-like"/>
    <property type="match status" value="1"/>
</dbReference>
<dbReference type="InterPro" id="IPR006287">
    <property type="entry name" value="DJ-1"/>
</dbReference>
<dbReference type="Pfam" id="PF01965">
    <property type="entry name" value="DJ-1_PfpI"/>
    <property type="match status" value="1"/>
</dbReference>
<dbReference type="EMBL" id="LAEW01000001">
    <property type="protein sequence ID" value="KJQ46436.1"/>
    <property type="molecule type" value="Genomic_DNA"/>
</dbReference>
<protein>
    <submittedName>
        <fullName evidence="2">DJ-1 family protein</fullName>
    </submittedName>
</protein>
<dbReference type="RefSeq" id="WP_011166642.1">
    <property type="nucleotide sequence ID" value="NZ_CP010267.1"/>
</dbReference>
<dbReference type="OMA" id="KATCYPG"/>
<dbReference type="NCBIfam" id="TIGR01383">
    <property type="entry name" value="not_thiJ"/>
    <property type="match status" value="1"/>
</dbReference>
<comment type="caution">
    <text evidence="2">The sequence shown here is derived from an EMBL/GenBank/DDBJ whole genome shotgun (WGS) entry which is preliminary data.</text>
</comment>
<organism evidence="2 3">
    <name type="scientific">Mycoplasma mycoides subsp. mycoides</name>
    <dbReference type="NCBI Taxonomy" id="2103"/>
    <lineage>
        <taxon>Bacteria</taxon>
        <taxon>Bacillati</taxon>
        <taxon>Mycoplasmatota</taxon>
        <taxon>Mollicutes</taxon>
        <taxon>Mycoplasmataceae</taxon>
        <taxon>Mycoplasma</taxon>
    </lineage>
</organism>
<dbReference type="PANTHER" id="PTHR48094:SF12">
    <property type="entry name" value="PARKINSON DISEASE PROTEIN 7 HOMOLOG"/>
    <property type="match status" value="1"/>
</dbReference>
<dbReference type="InterPro" id="IPR002818">
    <property type="entry name" value="DJ-1/PfpI"/>
</dbReference>
<evidence type="ECO:0000313" key="3">
    <source>
        <dbReference type="Proteomes" id="UP000033624"/>
    </source>
</evidence>